<evidence type="ECO:0000313" key="2">
    <source>
        <dbReference type="EMBL" id="KAJ8463736.1"/>
    </source>
</evidence>
<evidence type="ECO:0000313" key="3">
    <source>
        <dbReference type="Proteomes" id="UP001215151"/>
    </source>
</evidence>
<gene>
    <name evidence="2" type="ORF">ONZ51_g10059</name>
</gene>
<accession>A0AAD7TKM7</accession>
<dbReference type="EMBL" id="JAPEVG010000375">
    <property type="protein sequence ID" value="KAJ8463736.1"/>
    <property type="molecule type" value="Genomic_DNA"/>
</dbReference>
<keyword evidence="3" id="KW-1185">Reference proteome</keyword>
<evidence type="ECO:0000256" key="1">
    <source>
        <dbReference type="SAM" id="MobiDB-lite"/>
    </source>
</evidence>
<feature type="region of interest" description="Disordered" evidence="1">
    <location>
        <begin position="1"/>
        <end position="50"/>
    </location>
</feature>
<sequence>MVESNAVVEDMEYDENRTRYDGGRAAAEEPASRGGLLTPTQIALSDSSPPELPAACTFAQLDTNSGSVSG</sequence>
<reference evidence="2" key="1">
    <citation type="submission" date="2022-11" db="EMBL/GenBank/DDBJ databases">
        <title>Genome Sequence of Cubamyces cubensis.</title>
        <authorList>
            <person name="Buettner E."/>
        </authorList>
    </citation>
    <scope>NUCLEOTIDE SEQUENCE</scope>
    <source>
        <strain evidence="2">MPL-01</strain>
    </source>
</reference>
<comment type="caution">
    <text evidence="2">The sequence shown here is derived from an EMBL/GenBank/DDBJ whole genome shotgun (WGS) entry which is preliminary data.</text>
</comment>
<dbReference type="Proteomes" id="UP001215151">
    <property type="component" value="Unassembled WGS sequence"/>
</dbReference>
<proteinExistence type="predicted"/>
<protein>
    <submittedName>
        <fullName evidence="2">Uncharacterized protein</fullName>
    </submittedName>
</protein>
<organism evidence="2 3">
    <name type="scientific">Trametes cubensis</name>
    <dbReference type="NCBI Taxonomy" id="1111947"/>
    <lineage>
        <taxon>Eukaryota</taxon>
        <taxon>Fungi</taxon>
        <taxon>Dikarya</taxon>
        <taxon>Basidiomycota</taxon>
        <taxon>Agaricomycotina</taxon>
        <taxon>Agaricomycetes</taxon>
        <taxon>Polyporales</taxon>
        <taxon>Polyporaceae</taxon>
        <taxon>Trametes</taxon>
    </lineage>
</organism>
<name>A0AAD7TKM7_9APHY</name>
<feature type="compositionally biased region" description="Basic and acidic residues" evidence="1">
    <location>
        <begin position="14"/>
        <end position="31"/>
    </location>
</feature>
<dbReference type="AlphaFoldDB" id="A0AAD7TKM7"/>
<feature type="compositionally biased region" description="Polar residues" evidence="1">
    <location>
        <begin position="38"/>
        <end position="48"/>
    </location>
</feature>